<feature type="domain" description="DUF5709" evidence="2">
    <location>
        <begin position="124"/>
        <end position="171"/>
    </location>
</feature>
<feature type="compositionally biased region" description="Acidic residues" evidence="1">
    <location>
        <begin position="135"/>
        <end position="144"/>
    </location>
</feature>
<evidence type="ECO:0000313" key="4">
    <source>
        <dbReference type="Proteomes" id="UP000321490"/>
    </source>
</evidence>
<dbReference type="RefSeq" id="WP_228395429.1">
    <property type="nucleotide sequence ID" value="NZ_JABGDC010000235.1"/>
</dbReference>
<dbReference type="InterPro" id="IPR043763">
    <property type="entry name" value="DUF5709"/>
</dbReference>
<keyword evidence="4" id="KW-1185">Reference proteome</keyword>
<evidence type="ECO:0000313" key="3">
    <source>
        <dbReference type="EMBL" id="TWH73203.1"/>
    </source>
</evidence>
<proteinExistence type="predicted"/>
<dbReference type="EMBL" id="VLKF01000001">
    <property type="protein sequence ID" value="TWH73203.1"/>
    <property type="molecule type" value="Genomic_DNA"/>
</dbReference>
<feature type="compositionally biased region" description="Acidic residues" evidence="1">
    <location>
        <begin position="98"/>
        <end position="126"/>
    </location>
</feature>
<dbReference type="Pfam" id="PF18970">
    <property type="entry name" value="DUF5709"/>
    <property type="match status" value="1"/>
</dbReference>
<gene>
    <name evidence="3" type="ORF">JD78_01726</name>
</gene>
<comment type="caution">
    <text evidence="3">The sequence shown here is derived from an EMBL/GenBank/DDBJ whole genome shotgun (WGS) entry which is preliminary data.</text>
</comment>
<name>A0A562IR64_9ACTN</name>
<organism evidence="3 4">
    <name type="scientific">Modestobacter roseus</name>
    <dbReference type="NCBI Taxonomy" id="1181884"/>
    <lineage>
        <taxon>Bacteria</taxon>
        <taxon>Bacillati</taxon>
        <taxon>Actinomycetota</taxon>
        <taxon>Actinomycetes</taxon>
        <taxon>Geodermatophilales</taxon>
        <taxon>Geodermatophilaceae</taxon>
        <taxon>Modestobacter</taxon>
    </lineage>
</organism>
<sequence>MRDPLLEALVHPAVREHAAAVSAAQPPEAAMRTHHDGTDPATVAAVSDTLEPDADDDTAGWSPPDRPWVSTGWGTTEREEAGESLSGRLARELRDGGADDEGADDEGDGLGDDAGTDGELRDDEVGDDRAGRLADDDDGVVDTEDELYAEDEGVDGGGASAEEAAVHVVRDAR</sequence>
<protein>
    <recommendedName>
        <fullName evidence="2">DUF5709 domain-containing protein</fullName>
    </recommendedName>
</protein>
<dbReference type="AlphaFoldDB" id="A0A562IR64"/>
<dbReference type="Proteomes" id="UP000321490">
    <property type="component" value="Unassembled WGS sequence"/>
</dbReference>
<accession>A0A562IR64</accession>
<reference evidence="3 4" key="1">
    <citation type="submission" date="2019-07" db="EMBL/GenBank/DDBJ databases">
        <title>R&amp;d 2014.</title>
        <authorList>
            <person name="Klenk H.-P."/>
        </authorList>
    </citation>
    <scope>NUCLEOTIDE SEQUENCE [LARGE SCALE GENOMIC DNA]</scope>
    <source>
        <strain evidence="3 4">DSM 45764</strain>
    </source>
</reference>
<feature type="compositionally biased region" description="Low complexity" evidence="1">
    <location>
        <begin position="19"/>
        <end position="30"/>
    </location>
</feature>
<evidence type="ECO:0000259" key="2">
    <source>
        <dbReference type="Pfam" id="PF18970"/>
    </source>
</evidence>
<evidence type="ECO:0000256" key="1">
    <source>
        <dbReference type="SAM" id="MobiDB-lite"/>
    </source>
</evidence>
<feature type="region of interest" description="Disordered" evidence="1">
    <location>
        <begin position="17"/>
        <end position="144"/>
    </location>
</feature>